<dbReference type="Pfam" id="PF17292">
    <property type="entry name" value="POB3_N"/>
    <property type="match status" value="1"/>
</dbReference>
<protein>
    <recommendedName>
        <fullName evidence="9">FACT complex subunit POB3</fullName>
    </recommendedName>
</protein>
<evidence type="ECO:0000256" key="9">
    <source>
        <dbReference type="RuleBase" id="RU364013"/>
    </source>
</evidence>
<organism evidence="12 13">
    <name type="scientific">Smittium megazygosporum</name>
    <dbReference type="NCBI Taxonomy" id="133381"/>
    <lineage>
        <taxon>Eukaryota</taxon>
        <taxon>Fungi</taxon>
        <taxon>Fungi incertae sedis</taxon>
        <taxon>Zoopagomycota</taxon>
        <taxon>Kickxellomycotina</taxon>
        <taxon>Harpellomycetes</taxon>
        <taxon>Harpellales</taxon>
        <taxon>Legeriomycetaceae</taxon>
        <taxon>Smittium</taxon>
    </lineage>
</organism>
<evidence type="ECO:0000256" key="6">
    <source>
        <dbReference type="ARBA" id="ARBA00023163"/>
    </source>
</evidence>
<dbReference type="InterPro" id="IPR048993">
    <property type="entry name" value="SSRP1-like_PH1"/>
</dbReference>
<dbReference type="GO" id="GO:0031491">
    <property type="term" value="F:nucleosome binding"/>
    <property type="evidence" value="ECO:0007669"/>
    <property type="project" value="TreeGrafter"/>
</dbReference>
<dbReference type="InterPro" id="IPR038167">
    <property type="entry name" value="SSRP1_sf"/>
</dbReference>
<dbReference type="CDD" id="cd13230">
    <property type="entry name" value="PH1_SSRP1-like"/>
    <property type="match status" value="1"/>
</dbReference>
<feature type="region of interest" description="Disordered" evidence="10">
    <location>
        <begin position="201"/>
        <end position="225"/>
    </location>
</feature>
<comment type="similarity">
    <text evidence="1 9">Belongs to the SSRP1 family.</text>
</comment>
<dbReference type="Pfam" id="PF08512">
    <property type="entry name" value="Rttp106-like_middle"/>
    <property type="match status" value="1"/>
</dbReference>
<evidence type="ECO:0000256" key="3">
    <source>
        <dbReference type="ARBA" id="ARBA00022705"/>
    </source>
</evidence>
<dbReference type="PANTHER" id="PTHR45849">
    <property type="entry name" value="FACT COMPLEX SUBUNIT SSRP1"/>
    <property type="match status" value="1"/>
</dbReference>
<dbReference type="PRINTS" id="PR00887">
    <property type="entry name" value="SSRCOGNITION"/>
</dbReference>
<keyword evidence="6 9" id="KW-0804">Transcription</keyword>
<accession>A0A2T9ZDU7</accession>
<feature type="compositionally biased region" description="Basic and acidic residues" evidence="10">
    <location>
        <begin position="202"/>
        <end position="212"/>
    </location>
</feature>
<dbReference type="PANTHER" id="PTHR45849:SF1">
    <property type="entry name" value="FACT COMPLEX SUBUNIT SSRP1"/>
    <property type="match status" value="1"/>
</dbReference>
<evidence type="ECO:0000313" key="12">
    <source>
        <dbReference type="EMBL" id="PVV02717.1"/>
    </source>
</evidence>
<sequence length="567" mass="64114">MSEVRSSFVNINLASDPYLNAKGELRLGQSGLGWKPDSELDASTAKSLNRDFINPTSGLLAIQASEISSLTWQRCARGYGLIINLKNGSTHRLDGFEQDAFQELKSAINKYFHGVTLEVRDTSVKGHNWGKTEFEGTNLFFKVENKSMFDIPMETVSNTNLAGKTEVSIEFQQAKTNPSLKRKNYPDELVEIRFYVPGTVSKESDSRDKDKDDEGDDGEQVEGEQEVSAAQLFYETVKSKADLGHITAKSIVTFNEILCLTPRGRYTIDMFKDFLRLRGKTYDYKILYEHIYKLFMVTKPDGLHVLFVVCLSPPIRQGQTRYPYLVFQFLKDEEKEINLNLKQPDLDPSVTSRLLKRYEEPLYKTVTELFTVLSGKQLGIPDDFTTVQGANGAKCSFKANEGLLYPLSHGLLFVPKPTQYIEYKEISSIVFSRVGSTSASSGRTFDIIVHTFSSTDTQFSNILREEYQNLLEYFRENNVKVITDNPIEQKPIYDYSSDSLSESDYEADKKSKSRSKLPSSIANKPSGGFDNHGDSEEESEDEDFIAQSESDVGEEFDENYQSSGEED</sequence>
<evidence type="ECO:0000256" key="8">
    <source>
        <dbReference type="ARBA" id="ARBA00023242"/>
    </source>
</evidence>
<dbReference type="InterPro" id="IPR024954">
    <property type="entry name" value="SSRP1_DD"/>
</dbReference>
<dbReference type="GO" id="GO:0003677">
    <property type="term" value="F:DNA binding"/>
    <property type="evidence" value="ECO:0007669"/>
    <property type="project" value="InterPro"/>
</dbReference>
<comment type="caution">
    <text evidence="12">The sequence shown here is derived from an EMBL/GenBank/DDBJ whole genome shotgun (WGS) entry which is preliminary data.</text>
</comment>
<keyword evidence="4 9" id="KW-0227">DNA damage</keyword>
<evidence type="ECO:0000259" key="11">
    <source>
        <dbReference type="SMART" id="SM01287"/>
    </source>
</evidence>
<evidence type="ECO:0000256" key="1">
    <source>
        <dbReference type="ARBA" id="ARBA00010060"/>
    </source>
</evidence>
<dbReference type="InterPro" id="IPR050454">
    <property type="entry name" value="RTT106/SSRP1_HistChap/FACT"/>
</dbReference>
<feature type="compositionally biased region" description="Acidic residues" evidence="10">
    <location>
        <begin position="213"/>
        <end position="225"/>
    </location>
</feature>
<comment type="function">
    <text evidence="9">Component of the FACT complex, a general chromatin factor that acts to reorganize nucleosomes. The FACT complex is involved in multiple processes that require DNA as a template such as mRNA elongation, DNA replication and DNA repair. During transcription elongation the FACT complex acts as a histone chaperone that both destabilizes and restores nucleosomal structure. It facilitates the passage of RNA polymerase II and transcription by promoting the dissociation of one histone H2A-H2B dimer from the nucleosome, then subsequently promotes the reestablishment of the nucleosome following the passage of RNA polymerase II.</text>
</comment>
<evidence type="ECO:0000256" key="2">
    <source>
        <dbReference type="ARBA" id="ARBA00022454"/>
    </source>
</evidence>
<evidence type="ECO:0000313" key="13">
    <source>
        <dbReference type="Proteomes" id="UP000245609"/>
    </source>
</evidence>
<keyword evidence="3 9" id="KW-0235">DNA replication</keyword>
<dbReference type="InterPro" id="IPR013719">
    <property type="entry name" value="RTT106/SPT16-like_middle_dom"/>
</dbReference>
<dbReference type="OrthoDB" id="498543at2759"/>
<dbReference type="Gene3D" id="2.30.29.30">
    <property type="entry name" value="Pleckstrin-homology domain (PH domain)/Phosphotyrosine-binding domain (PTB)"/>
    <property type="match status" value="2"/>
</dbReference>
<dbReference type="SUPFAM" id="SSF50729">
    <property type="entry name" value="PH domain-like"/>
    <property type="match status" value="1"/>
</dbReference>
<dbReference type="SMART" id="SM01287">
    <property type="entry name" value="Rtt106"/>
    <property type="match status" value="1"/>
</dbReference>
<dbReference type="Gene3D" id="2.30.29.150">
    <property type="match status" value="1"/>
</dbReference>
<evidence type="ECO:0000256" key="4">
    <source>
        <dbReference type="ARBA" id="ARBA00022763"/>
    </source>
</evidence>
<evidence type="ECO:0000256" key="5">
    <source>
        <dbReference type="ARBA" id="ARBA00023015"/>
    </source>
</evidence>
<dbReference type="Gene3D" id="2.30.29.220">
    <property type="entry name" value="Structure-specific recognition protein (SSRP1)"/>
    <property type="match status" value="1"/>
</dbReference>
<keyword evidence="5 9" id="KW-0805">Transcription regulation</keyword>
<keyword evidence="8 9" id="KW-0539">Nucleus</keyword>
<name>A0A2T9ZDU7_9FUNG</name>
<proteinExistence type="inferred from homology"/>
<feature type="compositionally biased region" description="Acidic residues" evidence="10">
    <location>
        <begin position="551"/>
        <end position="567"/>
    </location>
</feature>
<dbReference type="STRING" id="133381.A0A2T9ZDU7"/>
<dbReference type="AlphaFoldDB" id="A0A2T9ZDU7"/>
<dbReference type="CDD" id="cd13231">
    <property type="entry name" value="PH2_SSRP1-like"/>
    <property type="match status" value="1"/>
</dbReference>
<evidence type="ECO:0000256" key="10">
    <source>
        <dbReference type="SAM" id="MobiDB-lite"/>
    </source>
</evidence>
<dbReference type="InterPro" id="IPR011993">
    <property type="entry name" value="PH-like_dom_sf"/>
</dbReference>
<evidence type="ECO:0000256" key="7">
    <source>
        <dbReference type="ARBA" id="ARBA00023204"/>
    </source>
</evidence>
<keyword evidence="13" id="KW-1185">Reference proteome</keyword>
<feature type="compositionally biased region" description="Acidic residues" evidence="10">
    <location>
        <begin position="535"/>
        <end position="544"/>
    </location>
</feature>
<dbReference type="GO" id="GO:0006260">
    <property type="term" value="P:DNA replication"/>
    <property type="evidence" value="ECO:0007669"/>
    <property type="project" value="UniProtKB-KW"/>
</dbReference>
<feature type="compositionally biased region" description="Low complexity" evidence="10">
    <location>
        <begin position="493"/>
        <end position="502"/>
    </location>
</feature>
<dbReference type="GO" id="GO:0006281">
    <property type="term" value="P:DNA repair"/>
    <property type="evidence" value="ECO:0007669"/>
    <property type="project" value="UniProtKB-KW"/>
</dbReference>
<keyword evidence="2 9" id="KW-0158">Chromosome</keyword>
<dbReference type="FunFam" id="2.30.29.150:FF:000001">
    <property type="entry name" value="Fact complex subunit ssrp1"/>
    <property type="match status" value="1"/>
</dbReference>
<dbReference type="InterPro" id="IPR000969">
    <property type="entry name" value="SSRP1/POB3"/>
</dbReference>
<dbReference type="Pfam" id="PF03531">
    <property type="entry name" value="SSrecog"/>
    <property type="match status" value="1"/>
</dbReference>
<dbReference type="InterPro" id="IPR035417">
    <property type="entry name" value="SSRP1/POB3_N"/>
</dbReference>
<gene>
    <name evidence="12" type="ORF">BB560_002822</name>
</gene>
<keyword evidence="7 9" id="KW-0234">DNA repair</keyword>
<feature type="domain" description="Histone chaperone RTT106/FACT complex subunit SPT16-like middle" evidence="11">
    <location>
        <begin position="390"/>
        <end position="484"/>
    </location>
</feature>
<dbReference type="GO" id="GO:0035101">
    <property type="term" value="C:FACT complex"/>
    <property type="evidence" value="ECO:0007669"/>
    <property type="project" value="TreeGrafter"/>
</dbReference>
<dbReference type="GO" id="GO:0042393">
    <property type="term" value="F:histone binding"/>
    <property type="evidence" value="ECO:0007669"/>
    <property type="project" value="TreeGrafter"/>
</dbReference>
<feature type="region of interest" description="Disordered" evidence="10">
    <location>
        <begin position="492"/>
        <end position="567"/>
    </location>
</feature>
<dbReference type="Pfam" id="PF21103">
    <property type="entry name" value="PH1_SSRP1-like"/>
    <property type="match status" value="1"/>
</dbReference>
<comment type="subcellular location">
    <subcellularLocation>
        <location evidence="9">Nucleus</location>
    </subcellularLocation>
    <subcellularLocation>
        <location evidence="9">Chromosome</location>
    </subcellularLocation>
</comment>
<dbReference type="Proteomes" id="UP000245609">
    <property type="component" value="Unassembled WGS sequence"/>
</dbReference>
<reference evidence="12 13" key="1">
    <citation type="journal article" date="2018" name="MBio">
        <title>Comparative Genomics Reveals the Core Gene Toolbox for the Fungus-Insect Symbiosis.</title>
        <authorList>
            <person name="Wang Y."/>
            <person name="Stata M."/>
            <person name="Wang W."/>
            <person name="Stajich J.E."/>
            <person name="White M.M."/>
            <person name="Moncalvo J.M."/>
        </authorList>
    </citation>
    <scope>NUCLEOTIDE SEQUENCE [LARGE SCALE GENOMIC DNA]</scope>
    <source>
        <strain evidence="12 13">SC-DP-2</strain>
    </source>
</reference>
<dbReference type="EMBL" id="MBFS01000352">
    <property type="protein sequence ID" value="PVV02717.1"/>
    <property type="molecule type" value="Genomic_DNA"/>
</dbReference>